<name>A0ABW4Z8L1_9BACT</name>
<feature type="transmembrane region" description="Helical" evidence="1">
    <location>
        <begin position="302"/>
        <end position="327"/>
    </location>
</feature>
<comment type="caution">
    <text evidence="2">The sequence shown here is derived from an EMBL/GenBank/DDBJ whole genome shotgun (WGS) entry which is preliminary data.</text>
</comment>
<protein>
    <recommendedName>
        <fullName evidence="4">ABC3 transporter permease protein domain-containing protein</fullName>
    </recommendedName>
</protein>
<feature type="transmembrane region" description="Helical" evidence="1">
    <location>
        <begin position="347"/>
        <end position="368"/>
    </location>
</feature>
<evidence type="ECO:0000313" key="2">
    <source>
        <dbReference type="EMBL" id="MFD2158095.1"/>
    </source>
</evidence>
<dbReference type="EMBL" id="JBHUJB010000020">
    <property type="protein sequence ID" value="MFD2158095.1"/>
    <property type="molecule type" value="Genomic_DNA"/>
</dbReference>
<sequence>MKSWILISSYLWKDTWKRWFEQPGSVLARSLVTCIMVFLSVVFLVAMLVQVERLSMEVKEFGLDNLLVVETVSPDDLRRQAVEGRFRELKNWGELLTVKKLLSSARSGTGDRYGVVSYDDYDMVGLVQYLRYGYPIFILSSSLPEGLLVDLEFEGESVRGVVLKPDDVAAQLLQGNTLFLPSEQVQAVEDKGYSKVYYLQRASGAPSISQLTQAIRQQVKRDGYGKVEVRSAAAIKEKLDRLQKQQGAMRLGMAFALGGAVALIYGTLSVLEFRQSVYVSALMRSFGVSRVFLGMRTLFENILIVNIVAVGVVYALSVGYEGLFKVLRINLGKGMDPSGYFWGQETLWVIVAANVGVLISCIPVFWAMRKEVGDVLD</sequence>
<keyword evidence="1" id="KW-0472">Membrane</keyword>
<keyword evidence="3" id="KW-1185">Reference proteome</keyword>
<evidence type="ECO:0000256" key="1">
    <source>
        <dbReference type="SAM" id="Phobius"/>
    </source>
</evidence>
<organism evidence="2 3">
    <name type="scientific">Rubritalea tangerina</name>
    <dbReference type="NCBI Taxonomy" id="430798"/>
    <lineage>
        <taxon>Bacteria</taxon>
        <taxon>Pseudomonadati</taxon>
        <taxon>Verrucomicrobiota</taxon>
        <taxon>Verrucomicrobiia</taxon>
        <taxon>Verrucomicrobiales</taxon>
        <taxon>Rubritaleaceae</taxon>
        <taxon>Rubritalea</taxon>
    </lineage>
</organism>
<proteinExistence type="predicted"/>
<feature type="transmembrane region" description="Helical" evidence="1">
    <location>
        <begin position="251"/>
        <end position="271"/>
    </location>
</feature>
<evidence type="ECO:0000313" key="3">
    <source>
        <dbReference type="Proteomes" id="UP001597389"/>
    </source>
</evidence>
<reference evidence="3" key="1">
    <citation type="journal article" date="2019" name="Int. J. Syst. Evol. Microbiol.">
        <title>The Global Catalogue of Microorganisms (GCM) 10K type strain sequencing project: providing services to taxonomists for standard genome sequencing and annotation.</title>
        <authorList>
            <consortium name="The Broad Institute Genomics Platform"/>
            <consortium name="The Broad Institute Genome Sequencing Center for Infectious Disease"/>
            <person name="Wu L."/>
            <person name="Ma J."/>
        </authorList>
    </citation>
    <scope>NUCLEOTIDE SEQUENCE [LARGE SCALE GENOMIC DNA]</scope>
    <source>
        <strain evidence="3">CCUG 57942</strain>
    </source>
</reference>
<dbReference type="Proteomes" id="UP001597389">
    <property type="component" value="Unassembled WGS sequence"/>
</dbReference>
<dbReference type="RefSeq" id="WP_377088861.1">
    <property type="nucleotide sequence ID" value="NZ_JBHSJL010000014.1"/>
</dbReference>
<gene>
    <name evidence="2" type="ORF">ACFSW8_04195</name>
</gene>
<keyword evidence="1" id="KW-1133">Transmembrane helix</keyword>
<feature type="transmembrane region" description="Helical" evidence="1">
    <location>
        <begin position="26"/>
        <end position="49"/>
    </location>
</feature>
<keyword evidence="1" id="KW-0812">Transmembrane</keyword>
<evidence type="ECO:0008006" key="4">
    <source>
        <dbReference type="Google" id="ProtNLM"/>
    </source>
</evidence>
<accession>A0ABW4Z8L1</accession>